<dbReference type="InterPro" id="IPR027266">
    <property type="entry name" value="TrmE/GcvT-like"/>
</dbReference>
<sequence>MFRAGLTRASDEASLMTIHLRADRALFRFSGPEAHRLLNDVVTGEIPSTGDGDGEVAAAWALLSAQGKILAEGLAGHADDALWLDVHQSVADDFFKRMKMYRLRAQVVIDDLRDTHRVGFAQDEEPQGIRHMDRLGPVDMGWRVIAPIEATADWVQNDTSYQQQRIALGIVHQGNDFPANDAFAHDIGMDILEGIDFAKGCYVGQEVVSRMKHRGTARRRPVIVSGVEGPAGSAVVAGGKEAGTIGQVVDGMAVAIVRLDRITDPGTVTVDGKPVEIALPVWADYRLGDAVSADE</sequence>
<dbReference type="PANTHER" id="PTHR22602">
    <property type="entry name" value="TRANSFERASE CAF17, MITOCHONDRIAL-RELATED"/>
    <property type="match status" value="1"/>
</dbReference>
<proteinExistence type="predicted"/>
<reference evidence="3 4" key="1">
    <citation type="submission" date="2019-12" db="EMBL/GenBank/DDBJ databases">
        <title>Devosia maris sp. nov., isolated from the deep seawater.</title>
        <authorList>
            <person name="Liu Y."/>
        </authorList>
    </citation>
    <scope>NUCLEOTIDE SEQUENCE [LARGE SCALE GENOMIC DNA]</scope>
    <source>
        <strain evidence="3 4">L53-10-65</strain>
    </source>
</reference>
<dbReference type="GO" id="GO:0016226">
    <property type="term" value="P:iron-sulfur cluster assembly"/>
    <property type="evidence" value="ECO:0007669"/>
    <property type="project" value="TreeGrafter"/>
</dbReference>
<feature type="domain" description="CAF17 C-terminal" evidence="2">
    <location>
        <begin position="218"/>
        <end position="283"/>
    </location>
</feature>
<dbReference type="InterPro" id="IPR045179">
    <property type="entry name" value="YgfZ/GcvT"/>
</dbReference>
<evidence type="ECO:0000256" key="1">
    <source>
        <dbReference type="ARBA" id="ARBA00022946"/>
    </source>
</evidence>
<dbReference type="InterPro" id="IPR057460">
    <property type="entry name" value="CAF17_C"/>
</dbReference>
<keyword evidence="1" id="KW-0809">Transit peptide</keyword>
<dbReference type="Gene3D" id="3.30.1360.120">
    <property type="entry name" value="Probable tRNA modification gtpase trme, domain 1"/>
    <property type="match status" value="2"/>
</dbReference>
<name>A0A7X3FTP9_9HYPH</name>
<dbReference type="InterPro" id="IPR017703">
    <property type="entry name" value="YgfZ/GCV_T_CS"/>
</dbReference>
<evidence type="ECO:0000313" key="3">
    <source>
        <dbReference type="EMBL" id="MVT00572.1"/>
    </source>
</evidence>
<evidence type="ECO:0000313" key="4">
    <source>
        <dbReference type="Proteomes" id="UP000438106"/>
    </source>
</evidence>
<organism evidence="3 4">
    <name type="scientific">Devosia marina</name>
    <dbReference type="NCBI Taxonomy" id="2683198"/>
    <lineage>
        <taxon>Bacteria</taxon>
        <taxon>Pseudomonadati</taxon>
        <taxon>Pseudomonadota</taxon>
        <taxon>Alphaproteobacteria</taxon>
        <taxon>Hyphomicrobiales</taxon>
        <taxon>Devosiaceae</taxon>
        <taxon>Devosia</taxon>
    </lineage>
</organism>
<dbReference type="AlphaFoldDB" id="A0A7X3FTP9"/>
<protein>
    <submittedName>
        <fullName evidence="3">Folate-binding protein</fullName>
    </submittedName>
</protein>
<gene>
    <name evidence="3" type="ORF">GO014_16220</name>
</gene>
<dbReference type="Proteomes" id="UP000438106">
    <property type="component" value="Unassembled WGS sequence"/>
</dbReference>
<dbReference type="SUPFAM" id="SSF103025">
    <property type="entry name" value="Folate-binding domain"/>
    <property type="match status" value="1"/>
</dbReference>
<dbReference type="PANTHER" id="PTHR22602:SF0">
    <property type="entry name" value="TRANSFERASE CAF17, MITOCHONDRIAL-RELATED"/>
    <property type="match status" value="1"/>
</dbReference>
<dbReference type="Pfam" id="PF25455">
    <property type="entry name" value="Beta-barrel_CAF17_C"/>
    <property type="match status" value="1"/>
</dbReference>
<dbReference type="NCBIfam" id="TIGR03317">
    <property type="entry name" value="ygfZ_signature"/>
    <property type="match status" value="1"/>
</dbReference>
<dbReference type="EMBL" id="WQRF01000007">
    <property type="protein sequence ID" value="MVT00572.1"/>
    <property type="molecule type" value="Genomic_DNA"/>
</dbReference>
<comment type="caution">
    <text evidence="3">The sequence shown here is derived from an EMBL/GenBank/DDBJ whole genome shotgun (WGS) entry which is preliminary data.</text>
</comment>
<accession>A0A7X3FTP9</accession>
<keyword evidence="4" id="KW-1185">Reference proteome</keyword>
<evidence type="ECO:0000259" key="2">
    <source>
        <dbReference type="Pfam" id="PF25455"/>
    </source>
</evidence>